<name>A0A3G2R4Z0_9FIRM</name>
<dbReference type="PANTHER" id="PTHR43641:SF2">
    <property type="entry name" value="DEHYDRATASE YBIW-RELATED"/>
    <property type="match status" value="1"/>
</dbReference>
<dbReference type="AlphaFoldDB" id="A0A3G2R4Z0"/>
<dbReference type="PANTHER" id="PTHR43641">
    <property type="entry name" value="FORMATE ACETYLTRANSFERASE 3-RELATED"/>
    <property type="match status" value="1"/>
</dbReference>
<dbReference type="EMBL" id="CP033169">
    <property type="protein sequence ID" value="AYO29977.1"/>
    <property type="molecule type" value="Genomic_DNA"/>
</dbReference>
<evidence type="ECO:0000256" key="3">
    <source>
        <dbReference type="PIRSR" id="PIRSR000379-2"/>
    </source>
</evidence>
<dbReference type="CDD" id="cd01677">
    <property type="entry name" value="PFL2_DhaB_BssA"/>
    <property type="match status" value="1"/>
</dbReference>
<feature type="domain" description="Glycine radical" evidence="6">
    <location>
        <begin position="679"/>
        <end position="799"/>
    </location>
</feature>
<dbReference type="SUPFAM" id="SSF51998">
    <property type="entry name" value="PFL-like glycyl radical enzymes"/>
    <property type="match status" value="1"/>
</dbReference>
<evidence type="ECO:0000256" key="4">
    <source>
        <dbReference type="PROSITE-ProRule" id="PRU00493"/>
    </source>
</evidence>
<dbReference type="PIRSF" id="PIRSF000379">
    <property type="entry name" value="For_Ac_trans_1"/>
    <property type="match status" value="1"/>
</dbReference>
<dbReference type="PROSITE" id="PS00850">
    <property type="entry name" value="GLY_RADICAL_1"/>
    <property type="match status" value="1"/>
</dbReference>
<dbReference type="PROSITE" id="PS51554">
    <property type="entry name" value="PFL"/>
    <property type="match status" value="1"/>
</dbReference>
<dbReference type="PROSITE" id="PS51149">
    <property type="entry name" value="GLY_RADICAL_2"/>
    <property type="match status" value="1"/>
</dbReference>
<dbReference type="GO" id="GO:0016829">
    <property type="term" value="F:lyase activity"/>
    <property type="evidence" value="ECO:0007669"/>
    <property type="project" value="UniProtKB-KW"/>
</dbReference>
<dbReference type="KEGG" id="bacg:D2962_04590"/>
<dbReference type="Proteomes" id="UP000280960">
    <property type="component" value="Chromosome"/>
</dbReference>
<evidence type="ECO:0000256" key="2">
    <source>
        <dbReference type="ARBA" id="ARBA00023239"/>
    </source>
</evidence>
<dbReference type="InterPro" id="IPR010098">
    <property type="entry name" value="PFL2/GDeHydtase_fam"/>
</dbReference>
<dbReference type="GO" id="GO:0005829">
    <property type="term" value="C:cytosol"/>
    <property type="evidence" value="ECO:0007669"/>
    <property type="project" value="TreeGrafter"/>
</dbReference>
<organism evidence="8 9">
    <name type="scientific">Biomaibacter acetigenes</name>
    <dbReference type="NCBI Taxonomy" id="2316383"/>
    <lineage>
        <taxon>Bacteria</taxon>
        <taxon>Bacillati</taxon>
        <taxon>Bacillota</taxon>
        <taxon>Clostridia</taxon>
        <taxon>Thermosediminibacterales</taxon>
        <taxon>Tepidanaerobacteraceae</taxon>
        <taxon>Biomaibacter</taxon>
    </lineage>
</organism>
<dbReference type="NCBIfam" id="TIGR01774">
    <property type="entry name" value="PFL2-3"/>
    <property type="match status" value="1"/>
</dbReference>
<evidence type="ECO:0000259" key="6">
    <source>
        <dbReference type="PROSITE" id="PS51149"/>
    </source>
</evidence>
<evidence type="ECO:0000256" key="1">
    <source>
        <dbReference type="ARBA" id="ARBA00022818"/>
    </source>
</evidence>
<evidence type="ECO:0000313" key="9">
    <source>
        <dbReference type="Proteomes" id="UP000280960"/>
    </source>
</evidence>
<reference evidence="8 9" key="1">
    <citation type="submission" date="2018-10" db="EMBL/GenBank/DDBJ databases">
        <authorList>
            <person name="Zhang X."/>
        </authorList>
    </citation>
    <scope>NUCLEOTIDE SEQUENCE [LARGE SCALE GENOMIC DNA]</scope>
    <source>
        <strain evidence="8 9">SK-G1</strain>
    </source>
</reference>
<evidence type="ECO:0000313" key="8">
    <source>
        <dbReference type="EMBL" id="AYO29977.1"/>
    </source>
</evidence>
<evidence type="ECO:0000259" key="7">
    <source>
        <dbReference type="PROSITE" id="PS51554"/>
    </source>
</evidence>
<gene>
    <name evidence="8" type="ORF">D2962_04590</name>
</gene>
<keyword evidence="1 3" id="KW-0556">Organic radical</keyword>
<evidence type="ECO:0000256" key="5">
    <source>
        <dbReference type="SAM" id="MobiDB-lite"/>
    </source>
</evidence>
<sequence>MDNRILSERIKRLKDEVVSIKPKICIERARLITESYKETESLPMVMRRAKALEKILLNMSIYISEGELIVGNQASKPRSAPIFPEYSWDWIVEEIDSFDKRPSDRFEISEDDKKELLRILEYWKGKTVKDRVLATQTEDVLEDRKIGVLGWEGNVTAGQGHIVVDYEMALNKGFKGIIEDSREKLKSLNLSDPEDLRKKPFYEAVIIAFNAGIQFGKRYANLAQKLACEETNPIRKKELEAISEICNWVPENPPRNFKEAIQIIWFVQLILQIESNGHSISLGRFDQYMYPYYKKDIEKGILTKEEALELIECFYIKLFSVNKIRPWSHTRFVSGYPTYQNLIVGGQTKDGRDATNELSYLCLDALADIRLSEPNFYVRYHENMPKDFLKKCIEVIKIGFGMPALVNDKVIIPSLMNRGVTLEDAMNYSTMGCLEVQVPGKWGYRANGKSKFNLLKILELALNNGVDPRTGIQLCPGEGNLTDFKSFDDVMKAWEKQLKFFMELQVTADNINDLAMEELAPDVFCSALVQDCLGRGKTLMEGGAVYDMMSGCQVGVANVGNSLSAIKELVFDKKVISLEDLDKALKNNFEGIEGKRIQELLINRAAKYGNDDDSVDLITKEAFDIYVNGIENYKNTRYGRGPIGGIFIPATVTISANVPSGAVVGATPDGRKAGEPVNDGVSPVHGTEKHGPTAVIKSVTKLSTLLMTGGQLLNMRFNKTMLNSEETIEKFMALIRTFFDRYGWHVQFNMISSEVLKEARRNPEKYKDLVIRVAGYSAVFVSLDPTVQEDIINRMEYQL</sequence>
<dbReference type="InterPro" id="IPR019777">
    <property type="entry name" value="Form_AcTrfase_GR_CS"/>
</dbReference>
<accession>A0A3G2R4Z0</accession>
<feature type="region of interest" description="Disordered" evidence="5">
    <location>
        <begin position="668"/>
        <end position="690"/>
    </location>
</feature>
<dbReference type="Pfam" id="PF01228">
    <property type="entry name" value="Gly_radical"/>
    <property type="match status" value="1"/>
</dbReference>
<dbReference type="Pfam" id="PF02901">
    <property type="entry name" value="PFL-like"/>
    <property type="match status" value="1"/>
</dbReference>
<dbReference type="InterPro" id="IPR004184">
    <property type="entry name" value="PFL_dom"/>
</dbReference>
<feature type="domain" description="PFL" evidence="7">
    <location>
        <begin position="8"/>
        <end position="672"/>
    </location>
</feature>
<proteinExistence type="predicted"/>
<protein>
    <submittedName>
        <fullName evidence="8">Glycyl radical protein</fullName>
    </submittedName>
</protein>
<feature type="modified residue" description="Glycine radical" evidence="3 4">
    <location>
        <position position="775"/>
    </location>
</feature>
<keyword evidence="9" id="KW-1185">Reference proteome</keyword>
<keyword evidence="2" id="KW-0456">Lyase</keyword>
<dbReference type="RefSeq" id="WP_122014273.1">
    <property type="nucleotide sequence ID" value="NZ_CP033169.1"/>
</dbReference>
<dbReference type="InterPro" id="IPR001150">
    <property type="entry name" value="Gly_radical"/>
</dbReference>
<dbReference type="InterPro" id="IPR051215">
    <property type="entry name" value="GRE"/>
</dbReference>
<dbReference type="Gene3D" id="3.20.70.20">
    <property type="match status" value="1"/>
</dbReference>